<dbReference type="InterPro" id="IPR036249">
    <property type="entry name" value="Thioredoxin-like_sf"/>
</dbReference>
<evidence type="ECO:0000313" key="3">
    <source>
        <dbReference type="EMBL" id="KII84631.1"/>
    </source>
</evidence>
<dbReference type="InterPro" id="IPR058268">
    <property type="entry name" value="DUF7962"/>
</dbReference>
<proteinExistence type="predicted"/>
<protein>
    <recommendedName>
        <fullName evidence="5">GST N-terminal domain-containing protein</fullName>
    </recommendedName>
</protein>
<evidence type="ECO:0000259" key="1">
    <source>
        <dbReference type="Pfam" id="PF13417"/>
    </source>
</evidence>
<dbReference type="Gene3D" id="3.40.30.110">
    <property type="match status" value="2"/>
</dbReference>
<dbReference type="InterPro" id="IPR004045">
    <property type="entry name" value="Glutathione_S-Trfase_N"/>
</dbReference>
<keyword evidence="4" id="KW-1185">Reference proteome</keyword>
<feature type="domain" description="GST N-terminal" evidence="1">
    <location>
        <begin position="15"/>
        <end position="85"/>
    </location>
</feature>
<dbReference type="Proteomes" id="UP000053263">
    <property type="component" value="Unassembled WGS sequence"/>
</dbReference>
<dbReference type="Pfam" id="PF13417">
    <property type="entry name" value="GST_N_3"/>
    <property type="match status" value="1"/>
</dbReference>
<dbReference type="HOGENOM" id="CLU_039745_1_0_1"/>
<dbReference type="SUPFAM" id="SSF52833">
    <property type="entry name" value="Thioredoxin-like"/>
    <property type="match status" value="1"/>
</dbReference>
<evidence type="ECO:0008006" key="5">
    <source>
        <dbReference type="Google" id="ProtNLM"/>
    </source>
</evidence>
<gene>
    <name evidence="3" type="ORF">PLICRDRAFT_701789</name>
</gene>
<reference evidence="3 4" key="1">
    <citation type="submission" date="2014-06" db="EMBL/GenBank/DDBJ databases">
        <title>Evolutionary Origins and Diversification of the Mycorrhizal Mutualists.</title>
        <authorList>
            <consortium name="DOE Joint Genome Institute"/>
            <consortium name="Mycorrhizal Genomics Consortium"/>
            <person name="Kohler A."/>
            <person name="Kuo A."/>
            <person name="Nagy L.G."/>
            <person name="Floudas D."/>
            <person name="Copeland A."/>
            <person name="Barry K.W."/>
            <person name="Cichocki N."/>
            <person name="Veneault-Fourrey C."/>
            <person name="LaButti K."/>
            <person name="Lindquist E.A."/>
            <person name="Lipzen A."/>
            <person name="Lundell T."/>
            <person name="Morin E."/>
            <person name="Murat C."/>
            <person name="Riley R."/>
            <person name="Ohm R."/>
            <person name="Sun H."/>
            <person name="Tunlid A."/>
            <person name="Henrissat B."/>
            <person name="Grigoriev I.V."/>
            <person name="Hibbett D.S."/>
            <person name="Martin F."/>
        </authorList>
    </citation>
    <scope>NUCLEOTIDE SEQUENCE [LARGE SCALE GENOMIC DNA]</scope>
    <source>
        <strain evidence="3 4">FD-325 SS-3</strain>
    </source>
</reference>
<name>A0A0C9SL02_PLICR</name>
<dbReference type="OrthoDB" id="202840at2759"/>
<dbReference type="AlphaFoldDB" id="A0A0C9SL02"/>
<evidence type="ECO:0000313" key="4">
    <source>
        <dbReference type="Proteomes" id="UP000053263"/>
    </source>
</evidence>
<dbReference type="EMBL" id="KN832570">
    <property type="protein sequence ID" value="KII84631.1"/>
    <property type="molecule type" value="Genomic_DNA"/>
</dbReference>
<organism evidence="3 4">
    <name type="scientific">Plicaturopsis crispa FD-325 SS-3</name>
    <dbReference type="NCBI Taxonomy" id="944288"/>
    <lineage>
        <taxon>Eukaryota</taxon>
        <taxon>Fungi</taxon>
        <taxon>Dikarya</taxon>
        <taxon>Basidiomycota</taxon>
        <taxon>Agaricomycotina</taxon>
        <taxon>Agaricomycetes</taxon>
        <taxon>Agaricomycetidae</taxon>
        <taxon>Amylocorticiales</taxon>
        <taxon>Amylocorticiaceae</taxon>
        <taxon>Plicatura</taxon>
        <taxon>Plicaturopsis crispa</taxon>
    </lineage>
</organism>
<dbReference type="Pfam" id="PF25907">
    <property type="entry name" value="DUF7962"/>
    <property type="match status" value="1"/>
</dbReference>
<evidence type="ECO:0000259" key="2">
    <source>
        <dbReference type="Pfam" id="PF25907"/>
    </source>
</evidence>
<accession>A0A0C9SL02</accession>
<feature type="domain" description="DUF7962" evidence="2">
    <location>
        <begin position="133"/>
        <end position="235"/>
    </location>
</feature>
<sequence length="345" mass="37021">MPEVILYRFAKCLHHGSPFSSKIDHILAIKGIPHKQVMVAPIPPRPQLQQLGVDYRRIPVVAIGADIWCDTAAIATALENAFPESAGYPSVYPPRKGGGARDTGVQKLIAGYWAEKPLFSLAAACLPWTKLPKAFLVDRGKYSGGPDGKPIDAASMMAAQPSALSRLAMQLKPLEEQLTDSRDWILDTEYPGLVDASVYCVIEFLRGNGTANTVLDNTLFPKTIAWADRMAKYLADRRASNAAPFTEISGDEAASLIFSAPAPAPFVAGELPQDAIFAQATGLRLGDRVHVVPDDTGKVPTEGVLAHVDLDEVVIEVERKGAGGSTRVHFPRGGFVVSKAGKSKL</sequence>